<feature type="compositionally biased region" description="Polar residues" evidence="2">
    <location>
        <begin position="264"/>
        <end position="278"/>
    </location>
</feature>
<feature type="region of interest" description="Disordered" evidence="2">
    <location>
        <begin position="243"/>
        <end position="290"/>
    </location>
</feature>
<organism evidence="3 4">
    <name type="scientific">Phytophthora lilii</name>
    <dbReference type="NCBI Taxonomy" id="2077276"/>
    <lineage>
        <taxon>Eukaryota</taxon>
        <taxon>Sar</taxon>
        <taxon>Stramenopiles</taxon>
        <taxon>Oomycota</taxon>
        <taxon>Peronosporomycetes</taxon>
        <taxon>Peronosporales</taxon>
        <taxon>Peronosporaceae</taxon>
        <taxon>Phytophthora</taxon>
    </lineage>
</organism>
<evidence type="ECO:0000256" key="2">
    <source>
        <dbReference type="SAM" id="MobiDB-lite"/>
    </source>
</evidence>
<feature type="compositionally biased region" description="Basic and acidic residues" evidence="2">
    <location>
        <begin position="98"/>
        <end position="111"/>
    </location>
</feature>
<dbReference type="Gene3D" id="1.20.5.170">
    <property type="match status" value="1"/>
</dbReference>
<accession>A0A9W6X731</accession>
<reference evidence="3" key="1">
    <citation type="submission" date="2023-04" db="EMBL/GenBank/DDBJ databases">
        <title>Phytophthora lilii NBRC 32176.</title>
        <authorList>
            <person name="Ichikawa N."/>
            <person name="Sato H."/>
            <person name="Tonouchi N."/>
        </authorList>
    </citation>
    <scope>NUCLEOTIDE SEQUENCE</scope>
    <source>
        <strain evidence="3">NBRC 32176</strain>
    </source>
</reference>
<feature type="region of interest" description="Disordered" evidence="2">
    <location>
        <begin position="1"/>
        <end position="121"/>
    </location>
</feature>
<feature type="compositionally biased region" description="Acidic residues" evidence="2">
    <location>
        <begin position="112"/>
        <end position="121"/>
    </location>
</feature>
<dbReference type="EMBL" id="BSXW01001020">
    <property type="protein sequence ID" value="GMF32849.1"/>
    <property type="molecule type" value="Genomic_DNA"/>
</dbReference>
<dbReference type="AlphaFoldDB" id="A0A9W6X731"/>
<proteinExistence type="predicted"/>
<evidence type="ECO:0000256" key="1">
    <source>
        <dbReference type="SAM" id="Coils"/>
    </source>
</evidence>
<feature type="region of interest" description="Disordered" evidence="2">
    <location>
        <begin position="306"/>
        <end position="365"/>
    </location>
</feature>
<sequence>MGRKKSPVTRKRIGRRYVEPPASSSSSSASEASSLLGDVSPTSLRGLAAIKQEPAAMDMESSSDSLQLPGPALRSLHTALPIGAEAQRGRRPRRKRRSSGDDAVVSRRDENDSSDEEQEQEEVVTISMAELEKWQQRVILHVEDHFTMQEAKQYVSNMEIQLRNQLEEERTTLRAQAEEYVAKANAKNESLRQQVKELEQQVEGLEKQVSTLENKVEALNSEKAQDNQRLDEKRLGCREQLQQTHSPLNHRTQVQPGAGEVNGSIENLPTNEGHQSNGHKVGGEAESHPRSTVKEIFGGSKILCSQSKTSTSTPHCDSSLGNDQLQQSSNTDSHPSDQTQSRSDVVDHDCLQVIEPSESPSSTGK</sequence>
<keyword evidence="4" id="KW-1185">Reference proteome</keyword>
<gene>
    <name evidence="3" type="ORF">Plil01_001403100</name>
</gene>
<feature type="compositionally biased region" description="Basic and acidic residues" evidence="2">
    <location>
        <begin position="281"/>
        <end position="290"/>
    </location>
</feature>
<feature type="compositionally biased region" description="Polar residues" evidence="2">
    <location>
        <begin position="306"/>
        <end position="343"/>
    </location>
</feature>
<comment type="caution">
    <text evidence="3">The sequence shown here is derived from an EMBL/GenBank/DDBJ whole genome shotgun (WGS) entry which is preliminary data.</text>
</comment>
<feature type="compositionally biased region" description="Polar residues" evidence="2">
    <location>
        <begin position="243"/>
        <end position="255"/>
    </location>
</feature>
<evidence type="ECO:0000313" key="3">
    <source>
        <dbReference type="EMBL" id="GMF32849.1"/>
    </source>
</evidence>
<keyword evidence="1" id="KW-0175">Coiled coil</keyword>
<feature type="compositionally biased region" description="Low complexity" evidence="2">
    <location>
        <begin position="19"/>
        <end position="34"/>
    </location>
</feature>
<dbReference type="OrthoDB" id="116051at2759"/>
<name>A0A9W6X731_9STRA</name>
<evidence type="ECO:0000313" key="4">
    <source>
        <dbReference type="Proteomes" id="UP001165083"/>
    </source>
</evidence>
<feature type="compositionally biased region" description="Basic residues" evidence="2">
    <location>
        <begin position="1"/>
        <end position="15"/>
    </location>
</feature>
<protein>
    <submittedName>
        <fullName evidence="3">Unnamed protein product</fullName>
    </submittedName>
</protein>
<feature type="coiled-coil region" evidence="1">
    <location>
        <begin position="148"/>
        <end position="229"/>
    </location>
</feature>
<dbReference type="SUPFAM" id="SSF58042">
    <property type="entry name" value="Outer membrane lipoprotein"/>
    <property type="match status" value="1"/>
</dbReference>
<dbReference type="Proteomes" id="UP001165083">
    <property type="component" value="Unassembled WGS sequence"/>
</dbReference>